<protein>
    <submittedName>
        <fullName evidence="1">Uncharacterized protein</fullName>
    </submittedName>
</protein>
<proteinExistence type="predicted"/>
<organism evidence="1 2">
    <name type="scientific">Zarea fungicola</name>
    <dbReference type="NCBI Taxonomy" id="93591"/>
    <lineage>
        <taxon>Eukaryota</taxon>
        <taxon>Fungi</taxon>
        <taxon>Dikarya</taxon>
        <taxon>Ascomycota</taxon>
        <taxon>Pezizomycotina</taxon>
        <taxon>Sordariomycetes</taxon>
        <taxon>Hypocreomycetidae</taxon>
        <taxon>Hypocreales</taxon>
        <taxon>Cordycipitaceae</taxon>
        <taxon>Zarea</taxon>
    </lineage>
</organism>
<dbReference type="Proteomes" id="UP001143910">
    <property type="component" value="Unassembled WGS sequence"/>
</dbReference>
<gene>
    <name evidence="1" type="ORF">NQ176_g6896</name>
</gene>
<keyword evidence="2" id="KW-1185">Reference proteome</keyword>
<evidence type="ECO:0000313" key="2">
    <source>
        <dbReference type="Proteomes" id="UP001143910"/>
    </source>
</evidence>
<name>A0ACC1N339_9HYPO</name>
<dbReference type="EMBL" id="JANJQO010001064">
    <property type="protein sequence ID" value="KAJ2972896.1"/>
    <property type="molecule type" value="Genomic_DNA"/>
</dbReference>
<sequence length="305" mass="34261">MPATFVDDKTPICLPFILEHLETHKARHATANSCRAVSRPPPLFVGLNGIQGAGKTTLVAGLQIALQKQNVHAVVCSIDDFYLKNNDQIALATTHPDNALIQHRGEPGTHDVALAIRFFAKLMNGEPTRIPQYDKAAFQGQGDRLPEPQWLPVNHPGQPPIDVVILEGWSVGFRPLSPDEVERRWKGPSRTLQAHKLEHLLFINQQLAAYDALTDLFDLFIQIDSEDTEYVYLWRVEQEDHLRLIKGDPNAGMTKEQLIAFVDGYFPAYELYTDGMRAGLFPNSPGCQLRMVVGRDRSVKHVVRM</sequence>
<accession>A0ACC1N339</accession>
<comment type="caution">
    <text evidence="1">The sequence shown here is derived from an EMBL/GenBank/DDBJ whole genome shotgun (WGS) entry which is preliminary data.</text>
</comment>
<reference evidence="1" key="1">
    <citation type="submission" date="2022-08" db="EMBL/GenBank/DDBJ databases">
        <title>Genome Sequence of Lecanicillium fungicola.</title>
        <authorList>
            <person name="Buettner E."/>
        </authorList>
    </citation>
    <scope>NUCLEOTIDE SEQUENCE</scope>
    <source>
        <strain evidence="1">Babe33</strain>
    </source>
</reference>
<evidence type="ECO:0000313" key="1">
    <source>
        <dbReference type="EMBL" id="KAJ2972896.1"/>
    </source>
</evidence>